<evidence type="ECO:0000313" key="2">
    <source>
        <dbReference type="Proteomes" id="UP000654471"/>
    </source>
</evidence>
<reference evidence="2" key="1">
    <citation type="journal article" date="2019" name="Int. J. Syst. Evol. Microbiol.">
        <title>The Global Catalogue of Microorganisms (GCM) 10K type strain sequencing project: providing services to taxonomists for standard genome sequencing and annotation.</title>
        <authorList>
            <consortium name="The Broad Institute Genomics Platform"/>
            <consortium name="The Broad Institute Genome Sequencing Center for Infectious Disease"/>
            <person name="Wu L."/>
            <person name="Ma J."/>
        </authorList>
    </citation>
    <scope>NUCLEOTIDE SEQUENCE [LARGE SCALE GENOMIC DNA]</scope>
    <source>
        <strain evidence="2">JCM 3399</strain>
    </source>
</reference>
<comment type="caution">
    <text evidence="1">The sequence shown here is derived from an EMBL/GenBank/DDBJ whole genome shotgun (WGS) entry which is preliminary data.</text>
</comment>
<dbReference type="RefSeq" id="WP_189302375.1">
    <property type="nucleotide sequence ID" value="NZ_BMRP01000015.1"/>
</dbReference>
<evidence type="ECO:0000313" key="1">
    <source>
        <dbReference type="EMBL" id="GGU72604.1"/>
    </source>
</evidence>
<organism evidence="1 2">
    <name type="scientific">Streptomyces albospinus</name>
    <dbReference type="NCBI Taxonomy" id="285515"/>
    <lineage>
        <taxon>Bacteria</taxon>
        <taxon>Bacillati</taxon>
        <taxon>Actinomycetota</taxon>
        <taxon>Actinomycetes</taxon>
        <taxon>Kitasatosporales</taxon>
        <taxon>Streptomycetaceae</taxon>
        <taxon>Streptomyces</taxon>
    </lineage>
</organism>
<sequence length="157" mass="15440">MAASDQGGAVVNPGPVLLAEGGAVCTGDSPAEAEELPDGPVPGVVAVVSCPGNGTTGAWLVGAGNGRLGDGLVAGTCGGGRSGSSATAVATPPPKARHAATAKPAIFRRRPRLARSAMYATGAAALWACPTRAACRNRDRNGSWCSVTGGLLHTRVL</sequence>
<keyword evidence="2" id="KW-1185">Reference proteome</keyword>
<dbReference type="Proteomes" id="UP000654471">
    <property type="component" value="Unassembled WGS sequence"/>
</dbReference>
<dbReference type="EMBL" id="BMRP01000015">
    <property type="protein sequence ID" value="GGU72604.1"/>
    <property type="molecule type" value="Genomic_DNA"/>
</dbReference>
<proteinExistence type="predicted"/>
<protein>
    <submittedName>
        <fullName evidence="1">Uncharacterized protein</fullName>
    </submittedName>
</protein>
<gene>
    <name evidence="1" type="ORF">GCM10010211_43040</name>
</gene>
<accession>A0ABQ2V9I2</accession>
<name>A0ABQ2V9I2_9ACTN</name>